<organism evidence="4">
    <name type="scientific">Anopheles funestus</name>
    <name type="common">African malaria mosquito</name>
    <dbReference type="NCBI Taxonomy" id="62324"/>
    <lineage>
        <taxon>Eukaryota</taxon>
        <taxon>Metazoa</taxon>
        <taxon>Ecdysozoa</taxon>
        <taxon>Arthropoda</taxon>
        <taxon>Hexapoda</taxon>
        <taxon>Insecta</taxon>
        <taxon>Pterygota</taxon>
        <taxon>Neoptera</taxon>
        <taxon>Endopterygota</taxon>
        <taxon>Diptera</taxon>
        <taxon>Nematocera</taxon>
        <taxon>Culicoidea</taxon>
        <taxon>Culicidae</taxon>
        <taxon>Anophelinae</taxon>
        <taxon>Anopheles</taxon>
    </lineage>
</organism>
<accession>A0A2C9GWT9</accession>
<name>A0A2C9GWT9_ANOFN</name>
<dbReference type="VEuPathDB" id="VectorBase:AFUN2_000551"/>
<dbReference type="VEuPathDB" id="VectorBase:AFUN016543"/>
<feature type="domain" description="C-type lectin" evidence="3">
    <location>
        <begin position="50"/>
        <end position="184"/>
    </location>
</feature>
<dbReference type="EnsemblMetazoa" id="AFUN016543-RA">
    <property type="protein sequence ID" value="AFUN016543-PA"/>
    <property type="gene ID" value="AFUN016543"/>
</dbReference>
<evidence type="ECO:0000256" key="2">
    <source>
        <dbReference type="SAM" id="SignalP"/>
    </source>
</evidence>
<keyword evidence="1" id="KW-1015">Disulfide bond</keyword>
<proteinExistence type="predicted"/>
<dbReference type="InterPro" id="IPR016186">
    <property type="entry name" value="C-type_lectin-like/link_sf"/>
</dbReference>
<dbReference type="PROSITE" id="PS00615">
    <property type="entry name" value="C_TYPE_LECTIN_1"/>
    <property type="match status" value="1"/>
</dbReference>
<dbReference type="SMART" id="SM00034">
    <property type="entry name" value="CLECT"/>
    <property type="match status" value="1"/>
</dbReference>
<dbReference type="InterPro" id="IPR018378">
    <property type="entry name" value="C-type_lectin_CS"/>
</dbReference>
<dbReference type="Gene3D" id="3.10.100.10">
    <property type="entry name" value="Mannose-Binding Protein A, subunit A"/>
    <property type="match status" value="1"/>
</dbReference>
<dbReference type="CDD" id="cd00037">
    <property type="entry name" value="CLECT"/>
    <property type="match status" value="1"/>
</dbReference>
<feature type="chain" id="PRO_5013107241" description="C-type lectin domain-containing protein" evidence="2">
    <location>
        <begin position="32"/>
        <end position="189"/>
    </location>
</feature>
<protein>
    <recommendedName>
        <fullName evidence="3">C-type lectin domain-containing protein</fullName>
    </recommendedName>
</protein>
<keyword evidence="2" id="KW-0732">Signal</keyword>
<dbReference type="SUPFAM" id="SSF56436">
    <property type="entry name" value="C-type lectin-like"/>
    <property type="match status" value="1"/>
</dbReference>
<evidence type="ECO:0000256" key="1">
    <source>
        <dbReference type="ARBA" id="ARBA00023157"/>
    </source>
</evidence>
<dbReference type="InterPro" id="IPR050111">
    <property type="entry name" value="C-type_lectin/snaclec_domain"/>
</dbReference>
<dbReference type="InterPro" id="IPR001304">
    <property type="entry name" value="C-type_lectin-like"/>
</dbReference>
<evidence type="ECO:0000259" key="3">
    <source>
        <dbReference type="PROSITE" id="PS50041"/>
    </source>
</evidence>
<dbReference type="AlphaFoldDB" id="A0A2C9GWT9"/>
<evidence type="ECO:0000313" key="4">
    <source>
        <dbReference type="EnsemblMetazoa" id="AFUN016543-PA"/>
    </source>
</evidence>
<dbReference type="PROSITE" id="PS50041">
    <property type="entry name" value="C_TYPE_LECTIN_2"/>
    <property type="match status" value="1"/>
</dbReference>
<dbReference type="Pfam" id="PF00059">
    <property type="entry name" value="Lectin_C"/>
    <property type="match status" value="1"/>
</dbReference>
<reference evidence="4" key="1">
    <citation type="submission" date="2020-05" db="UniProtKB">
        <authorList>
            <consortium name="EnsemblMetazoa"/>
        </authorList>
    </citation>
    <scope>IDENTIFICATION</scope>
    <source>
        <strain evidence="4">FUMOZ</strain>
    </source>
</reference>
<dbReference type="PANTHER" id="PTHR22803">
    <property type="entry name" value="MANNOSE, PHOSPHOLIPASE, LECTIN RECEPTOR RELATED"/>
    <property type="match status" value="1"/>
</dbReference>
<sequence>MSSNLHCEMSLCSIFVLFVGLFVAWSNLTVANNVEGMLQQNACLCPCKKFEQKEYYIPISRVLPQSNVSDWFGAVAFCNSVEMEIAEVLNADDADALQQVIREEDTDQDMEFYWIGANDLGEQGVYRWALTERAVTYSNWTDGEPNNARGEDGLQPAERCAAIAKDTFEWNDFRCTQKKKFICQQFREQ</sequence>
<dbReference type="STRING" id="62324.A0A2C9GWT9"/>
<feature type="signal peptide" evidence="2">
    <location>
        <begin position="1"/>
        <end position="31"/>
    </location>
</feature>
<dbReference type="InterPro" id="IPR016187">
    <property type="entry name" value="CTDL_fold"/>
</dbReference>